<feature type="region of interest" description="Disordered" evidence="1">
    <location>
        <begin position="59"/>
        <end position="84"/>
    </location>
</feature>
<dbReference type="EMBL" id="HBUE01333958">
    <property type="protein sequence ID" value="CAG6594948.1"/>
    <property type="molecule type" value="Transcribed_RNA"/>
</dbReference>
<evidence type="ECO:0000256" key="1">
    <source>
        <dbReference type="SAM" id="MobiDB-lite"/>
    </source>
</evidence>
<keyword evidence="2" id="KW-0472">Membrane</keyword>
<evidence type="ECO:0000313" key="3">
    <source>
        <dbReference type="EMBL" id="CAG6542830.1"/>
    </source>
</evidence>
<proteinExistence type="predicted"/>
<feature type="transmembrane region" description="Helical" evidence="2">
    <location>
        <begin position="12"/>
        <end position="32"/>
    </location>
</feature>
<organism evidence="3">
    <name type="scientific">Culex pipiens</name>
    <name type="common">House mosquito</name>
    <dbReference type="NCBI Taxonomy" id="7175"/>
    <lineage>
        <taxon>Eukaryota</taxon>
        <taxon>Metazoa</taxon>
        <taxon>Ecdysozoa</taxon>
        <taxon>Arthropoda</taxon>
        <taxon>Hexapoda</taxon>
        <taxon>Insecta</taxon>
        <taxon>Pterygota</taxon>
        <taxon>Neoptera</taxon>
        <taxon>Endopterygota</taxon>
        <taxon>Diptera</taxon>
        <taxon>Nematocera</taxon>
        <taxon>Culicoidea</taxon>
        <taxon>Culicidae</taxon>
        <taxon>Culicinae</taxon>
        <taxon>Culicini</taxon>
        <taxon>Culex</taxon>
        <taxon>Culex</taxon>
    </lineage>
</organism>
<sequence>MSPIKRSSNIRFLNCSWKCLLTWSTTISTIFWVSIGPVFLFFKIFFGVLVFFFFAGKSSSSFSDDSPSADTASIPSPESSVSSDSVINSSMAPILLISNSNRLAASLAFSGLLDHTVKYSLYNLTAF</sequence>
<dbReference type="AlphaFoldDB" id="A0A8D8MWN3"/>
<evidence type="ECO:0000256" key="2">
    <source>
        <dbReference type="SAM" id="Phobius"/>
    </source>
</evidence>
<keyword evidence="2" id="KW-0812">Transmembrane</keyword>
<accession>A0A8D8MWN3</accession>
<keyword evidence="2" id="KW-1133">Transmembrane helix</keyword>
<reference evidence="3" key="1">
    <citation type="submission" date="2021-05" db="EMBL/GenBank/DDBJ databases">
        <authorList>
            <person name="Alioto T."/>
            <person name="Alioto T."/>
            <person name="Gomez Garrido J."/>
        </authorList>
    </citation>
    <scope>NUCLEOTIDE SEQUENCE</scope>
</reference>
<name>A0A8D8MWN3_CULPI</name>
<dbReference type="EMBL" id="HBUE01227203">
    <property type="protein sequence ID" value="CAG6542830.1"/>
    <property type="molecule type" value="Transcribed_RNA"/>
</dbReference>
<protein>
    <submittedName>
        <fullName evidence="3">(northern house mosquito) hypothetical protein</fullName>
    </submittedName>
</protein>